<evidence type="ECO:0000313" key="2">
    <source>
        <dbReference type="Proteomes" id="UP000236305"/>
    </source>
</evidence>
<evidence type="ECO:0000313" key="1">
    <source>
        <dbReference type="EMBL" id="PNH33897.1"/>
    </source>
</evidence>
<dbReference type="EMBL" id="MPSH01000007">
    <property type="protein sequence ID" value="PNH33897.1"/>
    <property type="molecule type" value="Genomic_DNA"/>
</dbReference>
<organism evidence="1 2">
    <name type="scientific">Verticillium dahliae</name>
    <name type="common">Verticillium wilt</name>
    <dbReference type="NCBI Taxonomy" id="27337"/>
    <lineage>
        <taxon>Eukaryota</taxon>
        <taxon>Fungi</taxon>
        <taxon>Dikarya</taxon>
        <taxon>Ascomycota</taxon>
        <taxon>Pezizomycotina</taxon>
        <taxon>Sordariomycetes</taxon>
        <taxon>Hypocreomycetidae</taxon>
        <taxon>Glomerellales</taxon>
        <taxon>Plectosphaerellaceae</taxon>
        <taxon>Verticillium</taxon>
    </lineage>
</organism>
<accession>A0AA44WNE8</accession>
<name>A0AA44WNE8_VERDA</name>
<dbReference type="AlphaFoldDB" id="A0AA44WNE8"/>
<sequence>MPFESKLLSAVQYTAVAGERYRSKVSKSFSKGTAAVIDVGSENIKRIKAYPNFPLTLYAIIEP</sequence>
<gene>
    <name evidence="1" type="ORF">BJF96_g2951</name>
</gene>
<dbReference type="Proteomes" id="UP000236305">
    <property type="component" value="Unassembled WGS sequence"/>
</dbReference>
<reference evidence="1 2" key="1">
    <citation type="submission" date="2017-12" db="EMBL/GenBank/DDBJ databases">
        <title>Comparative genomics yields insights into virulence evolution of Verticillium dahliae.</title>
        <authorList>
            <person name="Fan R."/>
            <person name="Armitage A.D."/>
            <person name="Cascant-Lopez E."/>
            <person name="Sobczyk M."/>
            <person name="Cockerton H.M."/>
            <person name="Harrison R.J."/>
        </authorList>
    </citation>
    <scope>NUCLEOTIDE SEQUENCE [LARGE SCALE GENOMIC DNA]</scope>
    <source>
        <strain evidence="1 2">12008</strain>
    </source>
</reference>
<comment type="caution">
    <text evidence="1">The sequence shown here is derived from an EMBL/GenBank/DDBJ whole genome shotgun (WGS) entry which is preliminary data.</text>
</comment>
<protein>
    <submittedName>
        <fullName evidence="1">Uncharacterized protein</fullName>
    </submittedName>
</protein>
<proteinExistence type="predicted"/>